<comment type="caution">
    <text evidence="2">The sequence shown here is derived from an EMBL/GenBank/DDBJ whole genome shotgun (WGS) entry which is preliminary data.</text>
</comment>
<proteinExistence type="predicted"/>
<gene>
    <name evidence="2" type="ORF">B0T11DRAFT_320143</name>
</gene>
<dbReference type="EMBL" id="JAGPXD010000004">
    <property type="protein sequence ID" value="KAH7359277.1"/>
    <property type="molecule type" value="Genomic_DNA"/>
</dbReference>
<dbReference type="Pfam" id="PF04248">
    <property type="entry name" value="NTP_transf_9"/>
    <property type="match status" value="1"/>
</dbReference>
<dbReference type="Gene3D" id="2.170.150.40">
    <property type="entry name" value="Domain of unknown function (DUF427)"/>
    <property type="match status" value="1"/>
</dbReference>
<evidence type="ECO:0000259" key="1">
    <source>
        <dbReference type="Pfam" id="PF04248"/>
    </source>
</evidence>
<dbReference type="OrthoDB" id="18996at2759"/>
<dbReference type="InterPro" id="IPR007361">
    <property type="entry name" value="DUF427"/>
</dbReference>
<evidence type="ECO:0000313" key="3">
    <source>
        <dbReference type="Proteomes" id="UP000813385"/>
    </source>
</evidence>
<dbReference type="PANTHER" id="PTHR34310:SF9">
    <property type="entry name" value="BLR5716 PROTEIN"/>
    <property type="match status" value="1"/>
</dbReference>
<sequence>MPTAEDLLFAENAQALGTKIHIRHEPSNRRLRALMGGKWIFDSLEVEYVWEEEYPVYYVPLKALIQGPAEISQQSTSFRGCRIGQLKCNGKTANIATFEEGPLKGLARIAHDGVDSWYAEDEKLLGPYPKDPYKRIECLISSSEVRIELDGIIVASSTSNILLLETRRQPRYYLSPTSIFNWDMLIPSSTSTFCPYKGKASYYHLKVGEREIRDAVWYYEYPVPESAQIQNRLCFFNEEVKIFINGKQQ</sequence>
<reference evidence="2" key="1">
    <citation type="journal article" date="2021" name="Nat. Commun.">
        <title>Genetic determinants of endophytism in the Arabidopsis root mycobiome.</title>
        <authorList>
            <person name="Mesny F."/>
            <person name="Miyauchi S."/>
            <person name="Thiergart T."/>
            <person name="Pickel B."/>
            <person name="Atanasova L."/>
            <person name="Karlsson M."/>
            <person name="Huettel B."/>
            <person name="Barry K.W."/>
            <person name="Haridas S."/>
            <person name="Chen C."/>
            <person name="Bauer D."/>
            <person name="Andreopoulos W."/>
            <person name="Pangilinan J."/>
            <person name="LaButti K."/>
            <person name="Riley R."/>
            <person name="Lipzen A."/>
            <person name="Clum A."/>
            <person name="Drula E."/>
            <person name="Henrissat B."/>
            <person name="Kohler A."/>
            <person name="Grigoriev I.V."/>
            <person name="Martin F.M."/>
            <person name="Hacquard S."/>
        </authorList>
    </citation>
    <scope>NUCLEOTIDE SEQUENCE</scope>
    <source>
        <strain evidence="2">MPI-CAGE-AT-0016</strain>
    </source>
</reference>
<keyword evidence="3" id="KW-1185">Reference proteome</keyword>
<dbReference type="Proteomes" id="UP000813385">
    <property type="component" value="Unassembled WGS sequence"/>
</dbReference>
<evidence type="ECO:0000313" key="2">
    <source>
        <dbReference type="EMBL" id="KAH7359277.1"/>
    </source>
</evidence>
<dbReference type="AlphaFoldDB" id="A0A8K0TCT8"/>
<organism evidence="2 3">
    <name type="scientific">Plectosphaerella cucumerina</name>
    <dbReference type="NCBI Taxonomy" id="40658"/>
    <lineage>
        <taxon>Eukaryota</taxon>
        <taxon>Fungi</taxon>
        <taxon>Dikarya</taxon>
        <taxon>Ascomycota</taxon>
        <taxon>Pezizomycotina</taxon>
        <taxon>Sordariomycetes</taxon>
        <taxon>Hypocreomycetidae</taxon>
        <taxon>Glomerellales</taxon>
        <taxon>Plectosphaerellaceae</taxon>
        <taxon>Plectosphaerella</taxon>
    </lineage>
</organism>
<feature type="domain" description="DUF427" evidence="1">
    <location>
        <begin position="145"/>
        <end position="238"/>
    </location>
</feature>
<dbReference type="InterPro" id="IPR038694">
    <property type="entry name" value="DUF427_sf"/>
</dbReference>
<name>A0A8K0TCT8_9PEZI</name>
<dbReference type="PANTHER" id="PTHR34310">
    <property type="entry name" value="DUF427 DOMAIN PROTEIN (AFU_ORTHOLOGUE AFUA_3G02220)"/>
    <property type="match status" value="1"/>
</dbReference>
<accession>A0A8K0TCT8</accession>
<protein>
    <recommendedName>
        <fullName evidence="1">DUF427 domain-containing protein</fullName>
    </recommendedName>
</protein>